<organism evidence="6 7">
    <name type="scientific">Trapa incisa</name>
    <dbReference type="NCBI Taxonomy" id="236973"/>
    <lineage>
        <taxon>Eukaryota</taxon>
        <taxon>Viridiplantae</taxon>
        <taxon>Streptophyta</taxon>
        <taxon>Embryophyta</taxon>
        <taxon>Tracheophyta</taxon>
        <taxon>Spermatophyta</taxon>
        <taxon>Magnoliopsida</taxon>
        <taxon>eudicotyledons</taxon>
        <taxon>Gunneridae</taxon>
        <taxon>Pentapetalae</taxon>
        <taxon>rosids</taxon>
        <taxon>malvids</taxon>
        <taxon>Myrtales</taxon>
        <taxon>Lythraceae</taxon>
        <taxon>Trapa</taxon>
    </lineage>
</organism>
<sequence>MASSTSRLPHPNQEKIVYAFDLNEEPNTDEMNGSTTVVSLSASSVTGHSSACSTKEEEQGKGVRQYVKSKIPRLRWTPDLHLTFLSAVERLGGEERATPKMILELMNVNQLKIAHVKSHLQMYRIKKQDEAGRALSQASKRVQGGDPTHQANGNLNVDDGTALYMPYPSRSDPHPGFIKTQILEQHPSSKTPLPRQLIMLIQFKDFVQNRQIRPLGIRVCDRTREETAGKMGSLSVDKPAEWNQTRKMDLIRKSNDVDMFPYPHLDYGCQEEVNTELTLSWNKI</sequence>
<evidence type="ECO:0000259" key="5">
    <source>
        <dbReference type="PROSITE" id="PS51294"/>
    </source>
</evidence>
<dbReference type="EMBL" id="JAXIOK010000022">
    <property type="protein sequence ID" value="KAK4743712.1"/>
    <property type="molecule type" value="Genomic_DNA"/>
</dbReference>
<protein>
    <recommendedName>
        <fullName evidence="5">HTH myb-type domain-containing protein</fullName>
    </recommendedName>
</protein>
<dbReference type="InterPro" id="IPR017930">
    <property type="entry name" value="Myb_dom"/>
</dbReference>
<dbReference type="PANTHER" id="PTHR31314">
    <property type="entry name" value="MYB FAMILY TRANSCRIPTION FACTOR PHL7-LIKE"/>
    <property type="match status" value="1"/>
</dbReference>
<evidence type="ECO:0000256" key="4">
    <source>
        <dbReference type="ARBA" id="ARBA00023242"/>
    </source>
</evidence>
<dbReference type="InterPro" id="IPR009057">
    <property type="entry name" value="Homeodomain-like_sf"/>
</dbReference>
<proteinExistence type="predicted"/>
<dbReference type="NCBIfam" id="TIGR01557">
    <property type="entry name" value="myb_SHAQKYF"/>
    <property type="match status" value="1"/>
</dbReference>
<comment type="caution">
    <text evidence="6">The sequence shown here is derived from an EMBL/GenBank/DDBJ whole genome shotgun (WGS) entry which is preliminary data.</text>
</comment>
<keyword evidence="4" id="KW-0539">Nucleus</keyword>
<dbReference type="InterPro" id="IPR006447">
    <property type="entry name" value="Myb_dom_plants"/>
</dbReference>
<accession>A0AAN7GVP7</accession>
<dbReference type="Pfam" id="PF00249">
    <property type="entry name" value="Myb_DNA-binding"/>
    <property type="match status" value="1"/>
</dbReference>
<dbReference type="SUPFAM" id="SSF46689">
    <property type="entry name" value="Homeodomain-like"/>
    <property type="match status" value="1"/>
</dbReference>
<evidence type="ECO:0000313" key="6">
    <source>
        <dbReference type="EMBL" id="KAK4743712.1"/>
    </source>
</evidence>
<dbReference type="Proteomes" id="UP001345219">
    <property type="component" value="Chromosome 9"/>
</dbReference>
<evidence type="ECO:0000313" key="7">
    <source>
        <dbReference type="Proteomes" id="UP001345219"/>
    </source>
</evidence>
<evidence type="ECO:0000256" key="1">
    <source>
        <dbReference type="ARBA" id="ARBA00004123"/>
    </source>
</evidence>
<dbReference type="InterPro" id="IPR001005">
    <property type="entry name" value="SANT/Myb"/>
</dbReference>
<keyword evidence="3" id="KW-0804">Transcription</keyword>
<dbReference type="InterPro" id="IPR046955">
    <property type="entry name" value="PHR1-like"/>
</dbReference>
<evidence type="ECO:0000256" key="3">
    <source>
        <dbReference type="ARBA" id="ARBA00023163"/>
    </source>
</evidence>
<dbReference type="FunFam" id="1.10.10.60:FF:000007">
    <property type="entry name" value="Two-component response regulator"/>
    <property type="match status" value="1"/>
</dbReference>
<feature type="domain" description="HTH myb-type" evidence="5">
    <location>
        <begin position="68"/>
        <end position="128"/>
    </location>
</feature>
<dbReference type="PANTHER" id="PTHR31314:SF128">
    <property type="entry name" value="OS11G0106100 PROTEIN"/>
    <property type="match status" value="1"/>
</dbReference>
<name>A0AAN7GVP7_9MYRT</name>
<dbReference type="GO" id="GO:0003700">
    <property type="term" value="F:DNA-binding transcription factor activity"/>
    <property type="evidence" value="ECO:0007669"/>
    <property type="project" value="InterPro"/>
</dbReference>
<dbReference type="PROSITE" id="PS51294">
    <property type="entry name" value="HTH_MYB"/>
    <property type="match status" value="1"/>
</dbReference>
<comment type="subcellular location">
    <subcellularLocation>
        <location evidence="1">Nucleus</location>
    </subcellularLocation>
</comment>
<reference evidence="6 7" key="1">
    <citation type="journal article" date="2023" name="Hortic Res">
        <title>Pangenome of water caltrop reveals structural variations and asymmetric subgenome divergence after allopolyploidization.</title>
        <authorList>
            <person name="Zhang X."/>
            <person name="Chen Y."/>
            <person name="Wang L."/>
            <person name="Yuan Y."/>
            <person name="Fang M."/>
            <person name="Shi L."/>
            <person name="Lu R."/>
            <person name="Comes H.P."/>
            <person name="Ma Y."/>
            <person name="Chen Y."/>
            <person name="Huang G."/>
            <person name="Zhou Y."/>
            <person name="Zheng Z."/>
            <person name="Qiu Y."/>
        </authorList>
    </citation>
    <scope>NUCLEOTIDE SEQUENCE [LARGE SCALE GENOMIC DNA]</scope>
    <source>
        <tissue evidence="6">Roots</tissue>
    </source>
</reference>
<dbReference type="Gene3D" id="1.10.10.60">
    <property type="entry name" value="Homeodomain-like"/>
    <property type="match status" value="1"/>
</dbReference>
<dbReference type="GO" id="GO:0003677">
    <property type="term" value="F:DNA binding"/>
    <property type="evidence" value="ECO:0007669"/>
    <property type="project" value="InterPro"/>
</dbReference>
<dbReference type="AlphaFoldDB" id="A0AAN7GVP7"/>
<keyword evidence="2" id="KW-0805">Transcription regulation</keyword>
<dbReference type="GO" id="GO:0005634">
    <property type="term" value="C:nucleus"/>
    <property type="evidence" value="ECO:0007669"/>
    <property type="project" value="UniProtKB-SubCell"/>
</dbReference>
<gene>
    <name evidence="6" type="ORF">SAY87_010024</name>
</gene>
<keyword evidence="7" id="KW-1185">Reference proteome</keyword>
<evidence type="ECO:0000256" key="2">
    <source>
        <dbReference type="ARBA" id="ARBA00023015"/>
    </source>
</evidence>